<organism evidence="1 2">
    <name type="scientific">Avena sativa</name>
    <name type="common">Oat</name>
    <dbReference type="NCBI Taxonomy" id="4498"/>
    <lineage>
        <taxon>Eukaryota</taxon>
        <taxon>Viridiplantae</taxon>
        <taxon>Streptophyta</taxon>
        <taxon>Embryophyta</taxon>
        <taxon>Tracheophyta</taxon>
        <taxon>Spermatophyta</taxon>
        <taxon>Magnoliopsida</taxon>
        <taxon>Liliopsida</taxon>
        <taxon>Poales</taxon>
        <taxon>Poaceae</taxon>
        <taxon>BOP clade</taxon>
        <taxon>Pooideae</taxon>
        <taxon>Poodae</taxon>
        <taxon>Poeae</taxon>
        <taxon>Poeae Chloroplast Group 1 (Aveneae type)</taxon>
        <taxon>Aveninae</taxon>
        <taxon>Avena</taxon>
    </lineage>
</organism>
<sequence>MIRGKKRGSSSGTDGSGRGGKKREVVAGSSGSASSRSSGKDRAKVDSETKKMEKALENAYKLSNACKQYTLAEVDKATWRLTTDGEGVIRSSYADFKAVLDERRNFFKKVMSLLIHGIPVTQPDTNETYHIVNIEVDGVVVLQLLFRQSDGYLLAFRRVSTVGNPVWEGWYYFKDKDLILPSFCEEQVKLDIDSGYDDFYRIRFGRDMVSTVVNCLLAFTKENCASRDYGEHNRPRLLQTLMVFFGECQRSGMFLEFAEMHFESVTLVRVTGELSDHRHSWINVSRVLMALYLAFLWRKYRFNKWEAKVEKAESALTLEFKGFTDLGYNGIKRFIVYEMVNDKRVPNYTLSMQNFLGSDVGQLLHLIKYDKLYVQEIHLARMKAGLPWPVSEADD</sequence>
<evidence type="ECO:0000313" key="1">
    <source>
        <dbReference type="EnsemblPlants" id="AVESA.00010b.r2.4CG1257730.1.CDS"/>
    </source>
</evidence>
<name>A0ACD5WNN1_AVESA</name>
<accession>A0ACD5WNN1</accession>
<reference evidence="1" key="1">
    <citation type="submission" date="2021-05" db="EMBL/GenBank/DDBJ databases">
        <authorList>
            <person name="Scholz U."/>
            <person name="Mascher M."/>
            <person name="Fiebig A."/>
        </authorList>
    </citation>
    <scope>NUCLEOTIDE SEQUENCE [LARGE SCALE GENOMIC DNA]</scope>
</reference>
<reference evidence="1" key="2">
    <citation type="submission" date="2025-09" db="UniProtKB">
        <authorList>
            <consortium name="EnsemblPlants"/>
        </authorList>
    </citation>
    <scope>IDENTIFICATION</scope>
</reference>
<protein>
    <submittedName>
        <fullName evidence="1">Uncharacterized protein</fullName>
    </submittedName>
</protein>
<dbReference type="EnsemblPlants" id="AVESA.00010b.r2.4CG1257730.1">
    <property type="protein sequence ID" value="AVESA.00010b.r2.4CG1257730.1.CDS"/>
    <property type="gene ID" value="AVESA.00010b.r2.4CG1257730"/>
</dbReference>
<dbReference type="Proteomes" id="UP001732700">
    <property type="component" value="Chromosome 4C"/>
</dbReference>
<proteinExistence type="predicted"/>
<evidence type="ECO:0000313" key="2">
    <source>
        <dbReference type="Proteomes" id="UP001732700"/>
    </source>
</evidence>
<keyword evidence="2" id="KW-1185">Reference proteome</keyword>